<dbReference type="GO" id="GO:0015421">
    <property type="term" value="F:ABC-type oligopeptide transporter activity"/>
    <property type="evidence" value="ECO:0007669"/>
    <property type="project" value="TreeGrafter"/>
</dbReference>
<feature type="domain" description="ABC transmembrane type-1" evidence="8">
    <location>
        <begin position="33"/>
        <end position="314"/>
    </location>
</feature>
<keyword evidence="2 6" id="KW-0812">Transmembrane</keyword>
<protein>
    <submittedName>
        <fullName evidence="9">ABC transporter ATP-binding protein</fullName>
    </submittedName>
</protein>
<accession>A0A7T4PCT1</accession>
<dbReference type="InterPro" id="IPR003439">
    <property type="entry name" value="ABC_transporter-like_ATP-bd"/>
</dbReference>
<keyword evidence="3 6" id="KW-1133">Transmembrane helix</keyword>
<evidence type="ECO:0000256" key="2">
    <source>
        <dbReference type="ARBA" id="ARBA00022692"/>
    </source>
</evidence>
<keyword evidence="9" id="KW-0547">Nucleotide-binding</keyword>
<sequence>MATASTTGPGVPDRRGPARYLWWLVVSQPKRVALGSVLGSAWMVGLTLPPYVLSRAIDDGLRPGDEGALIGWTAALFIVGILDAWLGIMRHRTMTRIRLDAYFRTVRVVMDHATRLGAALPRRVSAGEVVTIGHSDVGVIGSTLTVTGPGVGAVIAYAVVAALLLSFSVLLAIVVLLGVPLLALFVGPFLGRLQGAETAYRERQGALAGVLGDLAAGLRVLNGLGGKQVFAARYRAGSRELRDEGHRVGSSMSWIQAFGIGLPSVFLAAVTWLAARMAAQGAITVGELVAVYGYVAVLVVPVSSFLESGYDISRGLVSARRVVDFLNLAPETWSAVPASGGKSGTVALGASGEAPGVGEHALGVREATVGAPEAPAVLHDHLSGVKVEPGILTALASTRTSEATEVVDRLGRFTLGSVTWGAVRLDAVPLEQVRARILVADNEAALFAGTLRAALSGRLAPDEDALTHAVEAAAARDIVLGLPDGFDARLDAHGHNLSGGQRQRVRLARALLADPEVLLAVEPTSAVDAHTEAKMAAGLRAARAERTTLVTTTSPLVLDQADVVYHLVDGRVSAVGSHAGLLARHPDYRRLVSRDTEEATTAGATDVTEATEMRGSTGTDMHPTTDVAEKEAATAADAEQGRPDDRENSRPCSPEPTHGTLR</sequence>
<dbReference type="Pfam" id="PF00005">
    <property type="entry name" value="ABC_tran"/>
    <property type="match status" value="1"/>
</dbReference>
<dbReference type="GO" id="GO:0005886">
    <property type="term" value="C:plasma membrane"/>
    <property type="evidence" value="ECO:0007669"/>
    <property type="project" value="UniProtKB-SubCell"/>
</dbReference>
<feature type="transmembrane region" description="Helical" evidence="6">
    <location>
        <begin position="69"/>
        <end position="88"/>
    </location>
</feature>
<evidence type="ECO:0000313" key="9">
    <source>
        <dbReference type="EMBL" id="QQC87881.1"/>
    </source>
</evidence>
<feature type="transmembrane region" description="Helical" evidence="6">
    <location>
        <begin position="282"/>
        <end position="306"/>
    </location>
</feature>
<feature type="compositionally biased region" description="Basic and acidic residues" evidence="5">
    <location>
        <begin position="639"/>
        <end position="649"/>
    </location>
</feature>
<reference evidence="9 10" key="1">
    <citation type="submission" date="2020-12" db="EMBL/GenBank/DDBJ databases">
        <title>Identification and biosynthesis of polyene macrolides produced by Streptomyces alfalfae Men-myco-93-63.</title>
        <authorList>
            <person name="Liu D."/>
            <person name="Li Y."/>
            <person name="Liu L."/>
            <person name="Han X."/>
            <person name="Shen F."/>
        </authorList>
    </citation>
    <scope>NUCLEOTIDE SEQUENCE [LARGE SCALE GENOMIC DNA]</scope>
    <source>
        <strain evidence="9 10">Men-myco-93-63</strain>
    </source>
</reference>
<dbReference type="SUPFAM" id="SSF90123">
    <property type="entry name" value="ABC transporter transmembrane region"/>
    <property type="match status" value="1"/>
</dbReference>
<feature type="region of interest" description="Disordered" evidence="5">
    <location>
        <begin position="611"/>
        <end position="662"/>
    </location>
</feature>
<feature type="domain" description="ABC transporter" evidence="7">
    <location>
        <begin position="297"/>
        <end position="594"/>
    </location>
</feature>
<dbReference type="InterPro" id="IPR036640">
    <property type="entry name" value="ABC1_TM_sf"/>
</dbReference>
<evidence type="ECO:0000256" key="6">
    <source>
        <dbReference type="SAM" id="Phobius"/>
    </source>
</evidence>
<dbReference type="PROSITE" id="PS50893">
    <property type="entry name" value="ABC_TRANSPORTER_2"/>
    <property type="match status" value="1"/>
</dbReference>
<dbReference type="InterPro" id="IPR011527">
    <property type="entry name" value="ABC1_TM_dom"/>
</dbReference>
<dbReference type="Proteomes" id="UP000596130">
    <property type="component" value="Chromosome"/>
</dbReference>
<organism evidence="9 10">
    <name type="scientific">Streptomyces alfalfae</name>
    <dbReference type="NCBI Taxonomy" id="1642299"/>
    <lineage>
        <taxon>Bacteria</taxon>
        <taxon>Bacillati</taxon>
        <taxon>Actinomycetota</taxon>
        <taxon>Actinomycetes</taxon>
        <taxon>Kitasatosporales</taxon>
        <taxon>Streptomycetaceae</taxon>
        <taxon>Streptomyces</taxon>
    </lineage>
</organism>
<evidence type="ECO:0000256" key="3">
    <source>
        <dbReference type="ARBA" id="ARBA00022989"/>
    </source>
</evidence>
<feature type="transmembrane region" description="Helical" evidence="6">
    <location>
        <begin position="154"/>
        <end position="183"/>
    </location>
</feature>
<evidence type="ECO:0000259" key="7">
    <source>
        <dbReference type="PROSITE" id="PS50893"/>
    </source>
</evidence>
<dbReference type="Gene3D" id="3.40.50.300">
    <property type="entry name" value="P-loop containing nucleotide triphosphate hydrolases"/>
    <property type="match status" value="1"/>
</dbReference>
<evidence type="ECO:0000259" key="8">
    <source>
        <dbReference type="PROSITE" id="PS50929"/>
    </source>
</evidence>
<dbReference type="RefSeq" id="WP_198501906.1">
    <property type="nucleotide sequence ID" value="NZ_CP065959.1"/>
</dbReference>
<dbReference type="InterPro" id="IPR017871">
    <property type="entry name" value="ABC_transporter-like_CS"/>
</dbReference>
<keyword evidence="9" id="KW-0067">ATP-binding</keyword>
<evidence type="ECO:0000256" key="5">
    <source>
        <dbReference type="SAM" id="MobiDB-lite"/>
    </source>
</evidence>
<evidence type="ECO:0000313" key="10">
    <source>
        <dbReference type="Proteomes" id="UP000596130"/>
    </source>
</evidence>
<gene>
    <name evidence="9" type="ORF">I8755_05255</name>
</gene>
<feature type="transmembrane region" description="Helical" evidence="6">
    <location>
        <begin position="254"/>
        <end position="275"/>
    </location>
</feature>
<dbReference type="GO" id="GO:0005524">
    <property type="term" value="F:ATP binding"/>
    <property type="evidence" value="ECO:0007669"/>
    <property type="project" value="UniProtKB-KW"/>
</dbReference>
<dbReference type="InterPro" id="IPR039421">
    <property type="entry name" value="Type_1_exporter"/>
</dbReference>
<dbReference type="PROSITE" id="PS50929">
    <property type="entry name" value="ABC_TM1F"/>
    <property type="match status" value="1"/>
</dbReference>
<comment type="subcellular location">
    <subcellularLocation>
        <location evidence="1">Cell membrane</location>
        <topology evidence="1">Multi-pass membrane protein</topology>
    </subcellularLocation>
</comment>
<dbReference type="AlphaFoldDB" id="A0A7T4PCT1"/>
<dbReference type="SUPFAM" id="SSF52540">
    <property type="entry name" value="P-loop containing nucleoside triphosphate hydrolases"/>
    <property type="match status" value="1"/>
</dbReference>
<dbReference type="PANTHER" id="PTHR43394">
    <property type="entry name" value="ATP-DEPENDENT PERMEASE MDL1, MITOCHONDRIAL"/>
    <property type="match status" value="1"/>
</dbReference>
<dbReference type="Gene3D" id="1.20.1560.10">
    <property type="entry name" value="ABC transporter type 1, transmembrane domain"/>
    <property type="match status" value="1"/>
</dbReference>
<dbReference type="PANTHER" id="PTHR43394:SF1">
    <property type="entry name" value="ATP-BINDING CASSETTE SUB-FAMILY B MEMBER 10, MITOCHONDRIAL"/>
    <property type="match status" value="1"/>
</dbReference>
<dbReference type="GO" id="GO:0016887">
    <property type="term" value="F:ATP hydrolysis activity"/>
    <property type="evidence" value="ECO:0007669"/>
    <property type="project" value="InterPro"/>
</dbReference>
<dbReference type="PROSITE" id="PS00211">
    <property type="entry name" value="ABC_TRANSPORTER_1"/>
    <property type="match status" value="1"/>
</dbReference>
<dbReference type="InterPro" id="IPR027417">
    <property type="entry name" value="P-loop_NTPase"/>
</dbReference>
<feature type="transmembrane region" description="Helical" evidence="6">
    <location>
        <begin position="32"/>
        <end position="49"/>
    </location>
</feature>
<keyword evidence="4 6" id="KW-0472">Membrane</keyword>
<dbReference type="Pfam" id="PF00664">
    <property type="entry name" value="ABC_membrane"/>
    <property type="match status" value="1"/>
</dbReference>
<evidence type="ECO:0000256" key="1">
    <source>
        <dbReference type="ARBA" id="ARBA00004651"/>
    </source>
</evidence>
<dbReference type="EMBL" id="CP065959">
    <property type="protein sequence ID" value="QQC87881.1"/>
    <property type="molecule type" value="Genomic_DNA"/>
</dbReference>
<proteinExistence type="predicted"/>
<evidence type="ECO:0000256" key="4">
    <source>
        <dbReference type="ARBA" id="ARBA00023136"/>
    </source>
</evidence>
<name>A0A7T4PCT1_9ACTN</name>